<name>A0A427ALZ2_ENSVE</name>
<evidence type="ECO:0000256" key="1">
    <source>
        <dbReference type="SAM" id="MobiDB-lite"/>
    </source>
</evidence>
<dbReference type="AlphaFoldDB" id="A0A427ALZ2"/>
<organism evidence="2 3">
    <name type="scientific">Ensete ventricosum</name>
    <name type="common">Abyssinian banana</name>
    <name type="synonym">Musa ensete</name>
    <dbReference type="NCBI Taxonomy" id="4639"/>
    <lineage>
        <taxon>Eukaryota</taxon>
        <taxon>Viridiplantae</taxon>
        <taxon>Streptophyta</taxon>
        <taxon>Embryophyta</taxon>
        <taxon>Tracheophyta</taxon>
        <taxon>Spermatophyta</taxon>
        <taxon>Magnoliopsida</taxon>
        <taxon>Liliopsida</taxon>
        <taxon>Zingiberales</taxon>
        <taxon>Musaceae</taxon>
        <taxon>Ensete</taxon>
    </lineage>
</organism>
<gene>
    <name evidence="2" type="ORF">B296_00000022</name>
</gene>
<feature type="compositionally biased region" description="Basic and acidic residues" evidence="1">
    <location>
        <begin position="1"/>
        <end position="10"/>
    </location>
</feature>
<evidence type="ECO:0000313" key="3">
    <source>
        <dbReference type="Proteomes" id="UP000287651"/>
    </source>
</evidence>
<dbReference type="EMBL" id="AMZH03001974">
    <property type="protein sequence ID" value="RRT77273.1"/>
    <property type="molecule type" value="Genomic_DNA"/>
</dbReference>
<feature type="region of interest" description="Disordered" evidence="1">
    <location>
        <begin position="1"/>
        <end position="31"/>
    </location>
</feature>
<protein>
    <submittedName>
        <fullName evidence="2">Uncharacterized protein</fullName>
    </submittedName>
</protein>
<comment type="caution">
    <text evidence="2">The sequence shown here is derived from an EMBL/GenBank/DDBJ whole genome shotgun (WGS) entry which is preliminary data.</text>
</comment>
<dbReference type="Proteomes" id="UP000287651">
    <property type="component" value="Unassembled WGS sequence"/>
</dbReference>
<proteinExistence type="predicted"/>
<reference evidence="2 3" key="1">
    <citation type="journal article" date="2014" name="Agronomy (Basel)">
        <title>A Draft Genome Sequence for Ensete ventricosum, the Drought-Tolerant Tree Against Hunger.</title>
        <authorList>
            <person name="Harrison J."/>
            <person name="Moore K.A."/>
            <person name="Paszkiewicz K."/>
            <person name="Jones T."/>
            <person name="Grant M."/>
            <person name="Ambacheew D."/>
            <person name="Muzemil S."/>
            <person name="Studholme D.J."/>
        </authorList>
    </citation>
    <scope>NUCLEOTIDE SEQUENCE [LARGE SCALE GENOMIC DNA]</scope>
</reference>
<evidence type="ECO:0000313" key="2">
    <source>
        <dbReference type="EMBL" id="RRT77273.1"/>
    </source>
</evidence>
<accession>A0A427ALZ2</accession>
<sequence length="72" mass="8065">MDRVLTEGTRKNTPIEPKGDPGRVKKRTGYPPARLCPGVIHFTARSSTEREYPQPLRWLKASLISETSAVES</sequence>